<dbReference type="InterPro" id="IPR010985">
    <property type="entry name" value="Ribbon_hlx_hlx"/>
</dbReference>
<feature type="domain" description="Ribbon-helix-helix protein CopG" evidence="9">
    <location>
        <begin position="3"/>
        <end position="41"/>
    </location>
</feature>
<keyword evidence="11" id="KW-1185">Reference proteome</keyword>
<feature type="compositionally biased region" description="Basic and acidic residues" evidence="8">
    <location>
        <begin position="145"/>
        <end position="164"/>
    </location>
</feature>
<feature type="region of interest" description="Disordered" evidence="8">
    <location>
        <begin position="138"/>
        <end position="172"/>
    </location>
</feature>
<dbReference type="NCBIfam" id="NF003381">
    <property type="entry name" value="PRK04460.1"/>
    <property type="match status" value="1"/>
</dbReference>
<comment type="similarity">
    <text evidence="1 7">Belongs to the transcriptional regulatory CopG/NikR family.</text>
</comment>
<dbReference type="InterPro" id="IPR050192">
    <property type="entry name" value="CopG/NikR_regulator"/>
</dbReference>
<dbReference type="InterPro" id="IPR022988">
    <property type="entry name" value="Ni_resp_reg_NikR"/>
</dbReference>
<dbReference type="PANTHER" id="PTHR34719">
    <property type="entry name" value="NICKEL-RESPONSIVE REGULATOR"/>
    <property type="match status" value="1"/>
</dbReference>
<dbReference type="NCBIfam" id="NF002169">
    <property type="entry name" value="PRK01002.1"/>
    <property type="match status" value="1"/>
</dbReference>
<feature type="binding site" evidence="7">
    <location>
        <position position="77"/>
    </location>
    <ligand>
        <name>Ni(2+)</name>
        <dbReference type="ChEBI" id="CHEBI:49786"/>
    </ligand>
</feature>
<evidence type="ECO:0000259" key="9">
    <source>
        <dbReference type="Pfam" id="PF01402"/>
    </source>
</evidence>
<dbReference type="GO" id="GO:0003677">
    <property type="term" value="F:DNA binding"/>
    <property type="evidence" value="ECO:0007669"/>
    <property type="project" value="UniProtKB-KW"/>
</dbReference>
<accession>A0A8B6X8N6</accession>
<evidence type="ECO:0000256" key="3">
    <source>
        <dbReference type="ARBA" id="ARBA00022723"/>
    </source>
</evidence>
<keyword evidence="6 7" id="KW-0804">Transcription</keyword>
<gene>
    <name evidence="12" type="primary">nikR</name>
</gene>
<dbReference type="PANTHER" id="PTHR34719:SF2">
    <property type="entry name" value="NICKEL-RESPONSIVE REGULATOR"/>
    <property type="match status" value="1"/>
</dbReference>
<dbReference type="SUPFAM" id="SSF55021">
    <property type="entry name" value="ACT-like"/>
    <property type="match status" value="1"/>
</dbReference>
<organism evidence="11 12">
    <name type="scientific">Derxia gummosa DSM 723</name>
    <dbReference type="NCBI Taxonomy" id="1121388"/>
    <lineage>
        <taxon>Bacteria</taxon>
        <taxon>Pseudomonadati</taxon>
        <taxon>Pseudomonadota</taxon>
        <taxon>Betaproteobacteria</taxon>
        <taxon>Burkholderiales</taxon>
        <taxon>Alcaligenaceae</taxon>
        <taxon>Derxia</taxon>
    </lineage>
</organism>
<evidence type="ECO:0000256" key="7">
    <source>
        <dbReference type="HAMAP-Rule" id="MF_00476"/>
    </source>
</evidence>
<dbReference type="Pfam" id="PF01402">
    <property type="entry name" value="RHH_1"/>
    <property type="match status" value="1"/>
</dbReference>
<evidence type="ECO:0000256" key="6">
    <source>
        <dbReference type="ARBA" id="ARBA00023163"/>
    </source>
</evidence>
<feature type="domain" description="Transcription factor NikR nickel binding C-terminal" evidence="10">
    <location>
        <begin position="54"/>
        <end position="129"/>
    </location>
</feature>
<evidence type="ECO:0000313" key="12">
    <source>
        <dbReference type="RefSeq" id="WP_034411991.1"/>
    </source>
</evidence>
<proteinExistence type="inferred from homology"/>
<dbReference type="SUPFAM" id="SSF47598">
    <property type="entry name" value="Ribbon-helix-helix"/>
    <property type="match status" value="1"/>
</dbReference>
<feature type="binding site" evidence="7">
    <location>
        <position position="96"/>
    </location>
    <ligand>
        <name>Ni(2+)</name>
        <dbReference type="ChEBI" id="CHEBI:49786"/>
    </ligand>
</feature>
<evidence type="ECO:0000256" key="8">
    <source>
        <dbReference type="SAM" id="MobiDB-lite"/>
    </source>
</evidence>
<comment type="function">
    <text evidence="7">Transcriptional regulator.</text>
</comment>
<name>A0A8B6X8N6_9BURK</name>
<dbReference type="OrthoDB" id="9806294at2"/>
<dbReference type="Gene3D" id="1.10.1220.10">
    <property type="entry name" value="Met repressor-like"/>
    <property type="match status" value="1"/>
</dbReference>
<keyword evidence="3 7" id="KW-0479">Metal-binding</keyword>
<keyword evidence="5 7" id="KW-0238">DNA-binding</keyword>
<dbReference type="Proteomes" id="UP000675920">
    <property type="component" value="Unplaced"/>
</dbReference>
<dbReference type="GO" id="GO:0016151">
    <property type="term" value="F:nickel cation binding"/>
    <property type="evidence" value="ECO:0007669"/>
    <property type="project" value="UniProtKB-UniRule"/>
</dbReference>
<feature type="binding site" evidence="7">
    <location>
        <position position="88"/>
    </location>
    <ligand>
        <name>Ni(2+)</name>
        <dbReference type="ChEBI" id="CHEBI:49786"/>
    </ligand>
</feature>
<dbReference type="RefSeq" id="WP_034411991.1">
    <property type="nucleotide sequence ID" value="NZ_AXWS01000015.1"/>
</dbReference>
<dbReference type="HAMAP" id="MF_00476">
    <property type="entry name" value="NikR"/>
    <property type="match status" value="1"/>
</dbReference>
<comment type="cofactor">
    <cofactor evidence="7">
        <name>Ni(2+)</name>
        <dbReference type="ChEBI" id="CHEBI:49786"/>
    </cofactor>
    <text evidence="7">Binds 1 nickel ion per subunit.</text>
</comment>
<keyword evidence="4 7" id="KW-0805">Transcription regulation</keyword>
<dbReference type="Gene3D" id="3.30.70.1150">
    <property type="entry name" value="ACT-like. Chain A, domain 2"/>
    <property type="match status" value="1"/>
</dbReference>
<dbReference type="InterPro" id="IPR027271">
    <property type="entry name" value="Acetolactate_synth/TF_NikR_C"/>
</dbReference>
<dbReference type="InterPro" id="IPR045865">
    <property type="entry name" value="ACT-like_dom_sf"/>
</dbReference>
<sequence>MDRLTISLPEDLATAFDRLIARQGYGNRSEAMRDLIRRAVENDRLARAEAPHCVASVSYVYNHHERVASDRLMEVQHEHHDLTVASLHAHLDHEHCIETLLLKGPTNAVRQCAERIVAERGVRHGNIHVVPLVEVGAPHVHGHGHAHDHPHDHPHDHGDAEGKPHVHLRPGS</sequence>
<dbReference type="InterPro" id="IPR013321">
    <property type="entry name" value="Arc_rbn_hlx_hlx"/>
</dbReference>
<evidence type="ECO:0000259" key="10">
    <source>
        <dbReference type="Pfam" id="PF08753"/>
    </source>
</evidence>
<evidence type="ECO:0000256" key="2">
    <source>
        <dbReference type="ARBA" id="ARBA00022596"/>
    </source>
</evidence>
<dbReference type="AlphaFoldDB" id="A0A8B6X8N6"/>
<dbReference type="GO" id="GO:0003700">
    <property type="term" value="F:DNA-binding transcription factor activity"/>
    <property type="evidence" value="ECO:0007669"/>
    <property type="project" value="UniProtKB-UniRule"/>
</dbReference>
<evidence type="ECO:0000256" key="4">
    <source>
        <dbReference type="ARBA" id="ARBA00023015"/>
    </source>
</evidence>
<feature type="binding site" evidence="7">
    <location>
        <position position="90"/>
    </location>
    <ligand>
        <name>Ni(2+)</name>
        <dbReference type="ChEBI" id="CHEBI:49786"/>
    </ligand>
</feature>
<evidence type="ECO:0000313" key="11">
    <source>
        <dbReference type="Proteomes" id="UP000675920"/>
    </source>
</evidence>
<dbReference type="NCBIfam" id="NF002815">
    <property type="entry name" value="PRK02967.1"/>
    <property type="match status" value="1"/>
</dbReference>
<dbReference type="CDD" id="cd22231">
    <property type="entry name" value="RHH_NikR_HicB-like"/>
    <property type="match status" value="1"/>
</dbReference>
<dbReference type="GO" id="GO:0010045">
    <property type="term" value="P:response to nickel cation"/>
    <property type="evidence" value="ECO:0007669"/>
    <property type="project" value="InterPro"/>
</dbReference>
<evidence type="ECO:0000256" key="5">
    <source>
        <dbReference type="ARBA" id="ARBA00023125"/>
    </source>
</evidence>
<protein>
    <recommendedName>
        <fullName evidence="7">Putative nickel-responsive regulator</fullName>
    </recommendedName>
</protein>
<dbReference type="InterPro" id="IPR014864">
    <property type="entry name" value="TF_NikR_Ni-bd_C"/>
</dbReference>
<keyword evidence="2 7" id="KW-0533">Nickel</keyword>
<evidence type="ECO:0000256" key="1">
    <source>
        <dbReference type="ARBA" id="ARBA00008478"/>
    </source>
</evidence>
<dbReference type="InterPro" id="IPR002145">
    <property type="entry name" value="CopG"/>
</dbReference>
<dbReference type="Pfam" id="PF08753">
    <property type="entry name" value="NikR_C"/>
    <property type="match status" value="1"/>
</dbReference>
<reference evidence="12" key="1">
    <citation type="submission" date="2025-08" db="UniProtKB">
        <authorList>
            <consortium name="RefSeq"/>
        </authorList>
    </citation>
    <scope>IDENTIFICATION</scope>
</reference>